<dbReference type="VEuPathDB" id="MicrosporidiaDB:H312_03426"/>
<dbReference type="HOGENOM" id="CLU_2512201_0_0_1"/>
<keyword evidence="1" id="KW-1133">Transmembrane helix</keyword>
<reference evidence="3" key="1">
    <citation type="submission" date="2013-02" db="EMBL/GenBank/DDBJ databases">
        <authorList>
            <consortium name="The Broad Institute Genome Sequencing Platform"/>
            <person name="Cuomo C."/>
            <person name="Becnel J."/>
            <person name="Sanscrainte N."/>
            <person name="Walker B."/>
            <person name="Young S.K."/>
            <person name="Zeng Q."/>
            <person name="Gargeya S."/>
            <person name="Fitzgerald M."/>
            <person name="Haas B."/>
            <person name="Abouelleil A."/>
            <person name="Alvarado L."/>
            <person name="Arachchi H.M."/>
            <person name="Berlin A.M."/>
            <person name="Chapman S.B."/>
            <person name="Dewar J."/>
            <person name="Goldberg J."/>
            <person name="Griggs A."/>
            <person name="Gujja S."/>
            <person name="Hansen M."/>
            <person name="Howarth C."/>
            <person name="Imamovic A."/>
            <person name="Larimer J."/>
            <person name="McCowan C."/>
            <person name="Murphy C."/>
            <person name="Neiman D."/>
            <person name="Pearson M."/>
            <person name="Priest M."/>
            <person name="Roberts A."/>
            <person name="Saif S."/>
            <person name="Shea T."/>
            <person name="Sisk P."/>
            <person name="Sykes S."/>
            <person name="Wortman J."/>
            <person name="Nusbaum C."/>
            <person name="Birren B."/>
        </authorList>
    </citation>
    <scope>NUCLEOTIDE SEQUENCE [LARGE SCALE GENOMIC DNA]</scope>
    <source>
        <strain evidence="3">PRA339</strain>
    </source>
</reference>
<keyword evidence="1" id="KW-0812">Transmembrane</keyword>
<proteinExistence type="predicted"/>
<reference evidence="2 3" key="2">
    <citation type="submission" date="2014-03" db="EMBL/GenBank/DDBJ databases">
        <title>The Genome Sequence of Anncaliia algerae insect isolate PRA339.</title>
        <authorList>
            <consortium name="The Broad Institute Genome Sequencing Platform"/>
            <consortium name="The Broad Institute Genome Sequencing Center for Infectious Disease"/>
            <person name="Cuomo C."/>
            <person name="Becnel J."/>
            <person name="Sanscrainte N."/>
            <person name="Walker B."/>
            <person name="Young S.K."/>
            <person name="Zeng Q."/>
            <person name="Gargeya S."/>
            <person name="Fitzgerald M."/>
            <person name="Haas B."/>
            <person name="Abouelleil A."/>
            <person name="Alvarado L."/>
            <person name="Arachchi H.M."/>
            <person name="Berlin A.M."/>
            <person name="Chapman S.B."/>
            <person name="Dewar J."/>
            <person name="Goldberg J."/>
            <person name="Griggs A."/>
            <person name="Gujja S."/>
            <person name="Hansen M."/>
            <person name="Howarth C."/>
            <person name="Imamovic A."/>
            <person name="Larimer J."/>
            <person name="McCowan C."/>
            <person name="Murphy C."/>
            <person name="Neiman D."/>
            <person name="Pearson M."/>
            <person name="Priest M."/>
            <person name="Roberts A."/>
            <person name="Saif S."/>
            <person name="Shea T."/>
            <person name="Sisk P."/>
            <person name="Sykes S."/>
            <person name="Wortman J."/>
            <person name="Nusbaum C."/>
            <person name="Birren B."/>
        </authorList>
    </citation>
    <scope>NUCLEOTIDE SEQUENCE [LARGE SCALE GENOMIC DNA]</scope>
    <source>
        <strain evidence="2 3">PRA339</strain>
    </source>
</reference>
<sequence>MHDKLGGIGKIVHGDKTMLNFKYKSIREDSPKNRTDALCTVEVNNGIGRAYPQITAKKKLSLPYRLFVGKLFLVILYVTMSTNHI</sequence>
<evidence type="ECO:0000313" key="2">
    <source>
        <dbReference type="EMBL" id="KCZ79186.1"/>
    </source>
</evidence>
<dbReference type="EMBL" id="KK365332">
    <property type="protein sequence ID" value="KCZ79186.1"/>
    <property type="molecule type" value="Genomic_DNA"/>
</dbReference>
<evidence type="ECO:0000256" key="1">
    <source>
        <dbReference type="SAM" id="Phobius"/>
    </source>
</evidence>
<organism evidence="2 3">
    <name type="scientific">Anncaliia algerae PRA339</name>
    <dbReference type="NCBI Taxonomy" id="1288291"/>
    <lineage>
        <taxon>Eukaryota</taxon>
        <taxon>Fungi</taxon>
        <taxon>Fungi incertae sedis</taxon>
        <taxon>Microsporidia</taxon>
        <taxon>Tubulinosematoidea</taxon>
        <taxon>Tubulinosematidae</taxon>
        <taxon>Anncaliia</taxon>
    </lineage>
</organism>
<name>A0A059EWU6_9MICR</name>
<dbReference type="Proteomes" id="UP000030655">
    <property type="component" value="Unassembled WGS sequence"/>
</dbReference>
<protein>
    <submittedName>
        <fullName evidence="2">Uncharacterized protein</fullName>
    </submittedName>
</protein>
<dbReference type="AlphaFoldDB" id="A0A059EWU6"/>
<evidence type="ECO:0000313" key="3">
    <source>
        <dbReference type="Proteomes" id="UP000030655"/>
    </source>
</evidence>
<feature type="transmembrane region" description="Helical" evidence="1">
    <location>
        <begin position="62"/>
        <end position="80"/>
    </location>
</feature>
<gene>
    <name evidence="2" type="ORF">H312_03426</name>
</gene>
<keyword evidence="3" id="KW-1185">Reference proteome</keyword>
<keyword evidence="1" id="KW-0472">Membrane</keyword>
<accession>A0A059EWU6</accession>